<dbReference type="PaxDb" id="123214-PERMA_0928"/>
<reference evidence="3 4" key="1">
    <citation type="journal article" date="2009" name="J. Bacteriol.">
        <title>Complete and draft genome sequences of six members of the Aquificales.</title>
        <authorList>
            <person name="Reysenbach A.L."/>
            <person name="Hamamura N."/>
            <person name="Podar M."/>
            <person name="Griffiths E."/>
            <person name="Ferreira S."/>
            <person name="Hochstein R."/>
            <person name="Heidelberg J."/>
            <person name="Johnson J."/>
            <person name="Mead D."/>
            <person name="Pohorille A."/>
            <person name="Sarmiento M."/>
            <person name="Schweighofer K."/>
            <person name="Seshadri R."/>
            <person name="Voytek M.A."/>
        </authorList>
    </citation>
    <scope>NUCLEOTIDE SEQUENCE [LARGE SCALE GENOMIC DNA]</scope>
    <source>
        <strain evidence="4">DSM 14350 / EX-H1</strain>
    </source>
</reference>
<feature type="domain" description="Methyl-accepting transducer" evidence="2">
    <location>
        <begin position="202"/>
        <end position="303"/>
    </location>
</feature>
<dbReference type="SUPFAM" id="SSF55785">
    <property type="entry name" value="PYP-like sensor domain (PAS domain)"/>
    <property type="match status" value="1"/>
</dbReference>
<dbReference type="NCBIfam" id="TIGR00229">
    <property type="entry name" value="sensory_box"/>
    <property type="match status" value="1"/>
</dbReference>
<accession>C0QPW9</accession>
<proteinExistence type="predicted"/>
<dbReference type="eggNOG" id="COG0840">
    <property type="taxonomic scope" value="Bacteria"/>
</dbReference>
<gene>
    <name evidence="3" type="ordered locus">PERMA_0928</name>
</gene>
<protein>
    <submittedName>
        <fullName evidence="3">PAS fold family protein</fullName>
    </submittedName>
</protein>
<evidence type="ECO:0000256" key="1">
    <source>
        <dbReference type="PROSITE-ProRule" id="PRU00284"/>
    </source>
</evidence>
<dbReference type="OrthoDB" id="9760839at2"/>
<dbReference type="PRINTS" id="PR00260">
    <property type="entry name" value="CHEMTRNSDUCR"/>
</dbReference>
<evidence type="ECO:0000313" key="3">
    <source>
        <dbReference type="EMBL" id="ACO04071.1"/>
    </source>
</evidence>
<dbReference type="CDD" id="cd00130">
    <property type="entry name" value="PAS"/>
    <property type="match status" value="1"/>
</dbReference>
<dbReference type="InterPro" id="IPR004090">
    <property type="entry name" value="Chemotax_Me-accpt_rcpt"/>
</dbReference>
<dbReference type="GO" id="GO:0007165">
    <property type="term" value="P:signal transduction"/>
    <property type="evidence" value="ECO:0007669"/>
    <property type="project" value="UniProtKB-KW"/>
</dbReference>
<dbReference type="InterPro" id="IPR013655">
    <property type="entry name" value="PAS_fold_3"/>
</dbReference>
<keyword evidence="4" id="KW-1185">Reference proteome</keyword>
<evidence type="ECO:0000313" key="4">
    <source>
        <dbReference type="Proteomes" id="UP000001366"/>
    </source>
</evidence>
<dbReference type="GO" id="GO:0004888">
    <property type="term" value="F:transmembrane signaling receptor activity"/>
    <property type="evidence" value="ECO:0007669"/>
    <property type="project" value="InterPro"/>
</dbReference>
<dbReference type="Pfam" id="PF08447">
    <property type="entry name" value="PAS_3"/>
    <property type="match status" value="1"/>
</dbReference>
<organism evidence="3 4">
    <name type="scientific">Persephonella marina (strain DSM 14350 / EX-H1)</name>
    <dbReference type="NCBI Taxonomy" id="123214"/>
    <lineage>
        <taxon>Bacteria</taxon>
        <taxon>Pseudomonadati</taxon>
        <taxon>Aquificota</taxon>
        <taxon>Aquificia</taxon>
        <taxon>Aquificales</taxon>
        <taxon>Hydrogenothermaceae</taxon>
        <taxon>Persephonella</taxon>
    </lineage>
</organism>
<dbReference type="InterPro" id="IPR035965">
    <property type="entry name" value="PAS-like_dom_sf"/>
</dbReference>
<evidence type="ECO:0000259" key="2">
    <source>
        <dbReference type="PROSITE" id="PS50111"/>
    </source>
</evidence>
<dbReference type="AlphaFoldDB" id="C0QPW9"/>
<dbReference type="InterPro" id="IPR004089">
    <property type="entry name" value="MCPsignal_dom"/>
</dbReference>
<dbReference type="Gene3D" id="1.10.287.950">
    <property type="entry name" value="Methyl-accepting chemotaxis protein"/>
    <property type="match status" value="1"/>
</dbReference>
<name>C0QPW9_PERMH</name>
<dbReference type="PROSITE" id="PS50111">
    <property type="entry name" value="CHEMOTAXIS_TRANSDUC_2"/>
    <property type="match status" value="1"/>
</dbReference>
<dbReference type="HOGENOM" id="CLU_032045_0_0_0"/>
<dbReference type="SUPFAM" id="SSF58104">
    <property type="entry name" value="Methyl-accepting chemotaxis protein (MCP) signaling domain"/>
    <property type="match status" value="1"/>
</dbReference>
<dbReference type="Proteomes" id="UP000001366">
    <property type="component" value="Chromosome"/>
</dbReference>
<keyword evidence="1" id="KW-0807">Transducer</keyword>
<dbReference type="Gene3D" id="3.30.450.20">
    <property type="entry name" value="PAS domain"/>
    <property type="match status" value="1"/>
</dbReference>
<dbReference type="EMBL" id="CP001230">
    <property type="protein sequence ID" value="ACO04071.1"/>
    <property type="molecule type" value="Genomic_DNA"/>
</dbReference>
<dbReference type="RefSeq" id="WP_012676309.1">
    <property type="nucleotide sequence ID" value="NC_012440.1"/>
</dbReference>
<dbReference type="STRING" id="123214.PERMA_0928"/>
<dbReference type="GO" id="GO:0016020">
    <property type="term" value="C:membrane"/>
    <property type="evidence" value="ECO:0007669"/>
    <property type="project" value="InterPro"/>
</dbReference>
<dbReference type="GO" id="GO:0006935">
    <property type="term" value="P:chemotaxis"/>
    <property type="evidence" value="ECO:0007669"/>
    <property type="project" value="InterPro"/>
</dbReference>
<dbReference type="KEGG" id="pmx:PERMA_0928"/>
<sequence>MGRIRPKPINKESEFKPDEIFFSSTDLKGIILSGNDVFQRISKYSMDELIGSPHNIIRHPDMPKIVFKLLWDYIQSGKPIVAYVKNMAKDGSYYWVLATVMPVKDESGNIREYISIRIKPTTDYFKIIPQVYQELLEIEREGGMDASYKALTDTLKKLGYDSYDDFMKDILVAELKDKSSLLKIEIPSISKQLSKENVSYFNDIISKSKSLDKLIEELFNSISNFEKLRMLFSEKSESIYKVTDEIRLTALNSSVESLRLGSKGAVFSVISAEMRKNSEEESKIIKQMKVLIDKNTEEIKDIVFTLSLSKLEIIMFGKFLSSLVKTGSEDEIFSALKRDVANFFYLISSSHEYFHKLSDLVSKSIGSLEELNKRLRKLKLLIEELEAMYFRGLIESGHMEGTNFSIIFTYVRKLVNQTKENISALEEPLRNIFDDELKIKHNIRKINFNLEDIRVDLERILN</sequence>
<dbReference type="InterPro" id="IPR000014">
    <property type="entry name" value="PAS"/>
</dbReference>